<keyword evidence="1" id="KW-0805">Transcription regulation</keyword>
<accession>A0ABS9PXY1</accession>
<dbReference type="InterPro" id="IPR029016">
    <property type="entry name" value="GAF-like_dom_sf"/>
</dbReference>
<dbReference type="Pfam" id="PF01614">
    <property type="entry name" value="IclR_C"/>
    <property type="match status" value="1"/>
</dbReference>
<dbReference type="InterPro" id="IPR036388">
    <property type="entry name" value="WH-like_DNA-bd_sf"/>
</dbReference>
<feature type="region of interest" description="Disordered" evidence="4">
    <location>
        <begin position="1"/>
        <end position="25"/>
    </location>
</feature>
<gene>
    <name evidence="7" type="ORF">MHL29_00975</name>
</gene>
<keyword evidence="8" id="KW-1185">Reference proteome</keyword>
<evidence type="ECO:0000256" key="3">
    <source>
        <dbReference type="ARBA" id="ARBA00023163"/>
    </source>
</evidence>
<feature type="domain" description="HTH iclR-type" evidence="5">
    <location>
        <begin position="27"/>
        <end position="88"/>
    </location>
</feature>
<sequence>MTPRPDVSDPVASSDRRPRAPRVPGQVSAAGKVMAVLATFSRERPSQTLTQIARSSGLALSTVHRVVREMEEWGALERGDDASWHVGLRLWEVASGCPRGQILREIALPFLQDLYEATHENIQLAVREGTELVFVERIAGHRSVELLTMVGGRFPITATGMGRVLLAYAPPEIQEAVLAEPIPRRTPFTVTDPVTVQEQLRAVRREQVFVSDRQLSETTVAVAAPIRMGRSGPVHAALGVVVASVPATDRIGGLRRAVLGSAQAISDALGARVPRPS</sequence>
<evidence type="ECO:0000313" key="8">
    <source>
        <dbReference type="Proteomes" id="UP001521931"/>
    </source>
</evidence>
<name>A0ABS9PXY1_9MICO</name>
<dbReference type="SUPFAM" id="SSF46785">
    <property type="entry name" value="Winged helix' DNA-binding domain"/>
    <property type="match status" value="1"/>
</dbReference>
<dbReference type="Proteomes" id="UP001521931">
    <property type="component" value="Unassembled WGS sequence"/>
</dbReference>
<evidence type="ECO:0000313" key="7">
    <source>
        <dbReference type="EMBL" id="MCG7320470.1"/>
    </source>
</evidence>
<dbReference type="InterPro" id="IPR036390">
    <property type="entry name" value="WH_DNA-bd_sf"/>
</dbReference>
<evidence type="ECO:0000256" key="4">
    <source>
        <dbReference type="SAM" id="MobiDB-lite"/>
    </source>
</evidence>
<dbReference type="PANTHER" id="PTHR30136">
    <property type="entry name" value="HELIX-TURN-HELIX TRANSCRIPTIONAL REGULATOR, ICLR FAMILY"/>
    <property type="match status" value="1"/>
</dbReference>
<dbReference type="InterPro" id="IPR050707">
    <property type="entry name" value="HTH_MetabolicPath_Reg"/>
</dbReference>
<dbReference type="PROSITE" id="PS51077">
    <property type="entry name" value="HTH_ICLR"/>
    <property type="match status" value="1"/>
</dbReference>
<reference evidence="7 8" key="1">
    <citation type="submission" date="2022-02" db="EMBL/GenBank/DDBJ databases">
        <title>Uncovering new skin microbiome diversity through culturing and metagenomics.</title>
        <authorList>
            <person name="Conlan S."/>
            <person name="Deming C."/>
            <person name="Nisc Comparative Sequencing Program N."/>
            <person name="Segre J.A."/>
        </authorList>
    </citation>
    <scope>NUCLEOTIDE SEQUENCE [LARGE SCALE GENOMIC DNA]</scope>
    <source>
        <strain evidence="7 8">ACRQZ</strain>
    </source>
</reference>
<dbReference type="InterPro" id="IPR014757">
    <property type="entry name" value="Tscrpt_reg_IclR_C"/>
</dbReference>
<proteinExistence type="predicted"/>
<dbReference type="RefSeq" id="WP_239261471.1">
    <property type="nucleotide sequence ID" value="NZ_JAKRCV010000002.1"/>
</dbReference>
<feature type="domain" description="IclR-ED" evidence="6">
    <location>
        <begin position="89"/>
        <end position="271"/>
    </location>
</feature>
<evidence type="ECO:0000259" key="6">
    <source>
        <dbReference type="PROSITE" id="PS51078"/>
    </source>
</evidence>
<dbReference type="Gene3D" id="1.10.10.10">
    <property type="entry name" value="Winged helix-like DNA-binding domain superfamily/Winged helix DNA-binding domain"/>
    <property type="match status" value="1"/>
</dbReference>
<dbReference type="InterPro" id="IPR005471">
    <property type="entry name" value="Tscrpt_reg_IclR_N"/>
</dbReference>
<dbReference type="PROSITE" id="PS51078">
    <property type="entry name" value="ICLR_ED"/>
    <property type="match status" value="1"/>
</dbReference>
<organism evidence="7 8">
    <name type="scientific">Arsenicicoccus bolidensis</name>
    <dbReference type="NCBI Taxonomy" id="229480"/>
    <lineage>
        <taxon>Bacteria</taxon>
        <taxon>Bacillati</taxon>
        <taxon>Actinomycetota</taxon>
        <taxon>Actinomycetes</taxon>
        <taxon>Micrococcales</taxon>
        <taxon>Intrasporangiaceae</taxon>
        <taxon>Arsenicicoccus</taxon>
    </lineage>
</organism>
<dbReference type="EMBL" id="JAKRCV010000002">
    <property type="protein sequence ID" value="MCG7320470.1"/>
    <property type="molecule type" value="Genomic_DNA"/>
</dbReference>
<protein>
    <submittedName>
        <fullName evidence="7">IclR family transcriptional regulator</fullName>
    </submittedName>
</protein>
<keyword evidence="2" id="KW-0238">DNA-binding</keyword>
<dbReference type="SUPFAM" id="SSF55781">
    <property type="entry name" value="GAF domain-like"/>
    <property type="match status" value="1"/>
</dbReference>
<dbReference type="Gene3D" id="3.30.450.40">
    <property type="match status" value="1"/>
</dbReference>
<evidence type="ECO:0000256" key="2">
    <source>
        <dbReference type="ARBA" id="ARBA00023125"/>
    </source>
</evidence>
<keyword evidence="3" id="KW-0804">Transcription</keyword>
<dbReference type="PANTHER" id="PTHR30136:SF24">
    <property type="entry name" value="HTH-TYPE TRANSCRIPTIONAL REPRESSOR ALLR"/>
    <property type="match status" value="1"/>
</dbReference>
<dbReference type="SMART" id="SM00346">
    <property type="entry name" value="HTH_ICLR"/>
    <property type="match status" value="1"/>
</dbReference>
<evidence type="ECO:0000259" key="5">
    <source>
        <dbReference type="PROSITE" id="PS51077"/>
    </source>
</evidence>
<dbReference type="Pfam" id="PF09339">
    <property type="entry name" value="HTH_IclR"/>
    <property type="match status" value="1"/>
</dbReference>
<comment type="caution">
    <text evidence="7">The sequence shown here is derived from an EMBL/GenBank/DDBJ whole genome shotgun (WGS) entry which is preliminary data.</text>
</comment>
<evidence type="ECO:0000256" key="1">
    <source>
        <dbReference type="ARBA" id="ARBA00023015"/>
    </source>
</evidence>